<protein>
    <recommendedName>
        <fullName evidence="7">Histone H2A</fullName>
    </recommendedName>
</protein>
<evidence type="ECO:0000259" key="17">
    <source>
        <dbReference type="PROSITE" id="PS51228"/>
    </source>
</evidence>
<dbReference type="Proteomes" id="UP000675881">
    <property type="component" value="Chromosome 6"/>
</dbReference>
<evidence type="ECO:0000256" key="15">
    <source>
        <dbReference type="SAM" id="MobiDB-lite"/>
    </source>
</evidence>
<feature type="domain" description="Aminoacyl-transfer RNA synthetases class-II family profile" evidence="16">
    <location>
        <begin position="1703"/>
        <end position="1945"/>
    </location>
</feature>
<dbReference type="Gene3D" id="1.10.150.50">
    <property type="entry name" value="Transcription Factor, Ets-1"/>
    <property type="match status" value="1"/>
</dbReference>
<dbReference type="PROSITE" id="PS50862">
    <property type="entry name" value="AA_TRNA_LIGASE_II"/>
    <property type="match status" value="1"/>
</dbReference>
<dbReference type="OrthoDB" id="9996779at2759"/>
<dbReference type="PROSITE" id="PS51968">
    <property type="entry name" value="GRH_CP2_DB"/>
    <property type="match status" value="1"/>
</dbReference>
<feature type="region of interest" description="Disordered" evidence="15">
    <location>
        <begin position="1027"/>
        <end position="1051"/>
    </location>
</feature>
<feature type="region of interest" description="Disordered" evidence="15">
    <location>
        <begin position="762"/>
        <end position="791"/>
    </location>
</feature>
<dbReference type="InterPro" id="IPR041418">
    <property type="entry name" value="SAM_3"/>
</dbReference>
<dbReference type="CDD" id="cd00074">
    <property type="entry name" value="HFD_H2A"/>
    <property type="match status" value="1"/>
</dbReference>
<dbReference type="SUPFAM" id="SSF55681">
    <property type="entry name" value="Class II aaRS and biotin synthetases"/>
    <property type="match status" value="1"/>
</dbReference>
<evidence type="ECO:0000256" key="13">
    <source>
        <dbReference type="ARBA" id="ARBA00023269"/>
    </source>
</evidence>
<keyword evidence="9" id="KW-1017">Isopeptide bond</keyword>
<feature type="region of interest" description="Disordered" evidence="15">
    <location>
        <begin position="719"/>
        <end position="742"/>
    </location>
</feature>
<evidence type="ECO:0000259" key="16">
    <source>
        <dbReference type="PROSITE" id="PS50862"/>
    </source>
</evidence>
<reference evidence="19" key="1">
    <citation type="submission" date="2021-02" db="EMBL/GenBank/DDBJ databases">
        <authorList>
            <person name="Bekaert M."/>
        </authorList>
    </citation>
    <scope>NUCLEOTIDE SEQUENCE</scope>
    <source>
        <strain evidence="19">IoA-00</strain>
    </source>
</reference>
<dbReference type="Pfam" id="PF16211">
    <property type="entry name" value="Histone_H2A_C"/>
    <property type="match status" value="1"/>
</dbReference>
<dbReference type="InterPro" id="IPR009072">
    <property type="entry name" value="Histone-fold"/>
</dbReference>
<comment type="subcellular location">
    <subcellularLocation>
        <location evidence="3">Chromosome</location>
    </subcellularLocation>
    <subcellularLocation>
        <location evidence="2 14">Nucleus</location>
    </subcellularLocation>
</comment>
<evidence type="ECO:0000313" key="20">
    <source>
        <dbReference type="Proteomes" id="UP000675881"/>
    </source>
</evidence>
<gene>
    <name evidence="19" type="ORF">LSAA_11394</name>
</gene>
<proteinExistence type="inferred from homology"/>
<dbReference type="InterPro" id="IPR006195">
    <property type="entry name" value="aa-tRNA-synth_II"/>
</dbReference>
<keyword evidence="20" id="KW-1185">Reference proteome</keyword>
<feature type="region of interest" description="Disordered" evidence="15">
    <location>
        <begin position="632"/>
        <end position="653"/>
    </location>
</feature>
<dbReference type="GO" id="GO:0030527">
    <property type="term" value="F:structural constituent of chromatin"/>
    <property type="evidence" value="ECO:0007669"/>
    <property type="project" value="InterPro"/>
</dbReference>
<dbReference type="EMBL" id="HG994585">
    <property type="protein sequence ID" value="CAF2976935.1"/>
    <property type="molecule type" value="Genomic_DNA"/>
</dbReference>
<dbReference type="SMART" id="SM00414">
    <property type="entry name" value="H2A"/>
    <property type="match status" value="1"/>
</dbReference>
<accession>A0A7R8CZL4</accession>
<dbReference type="CDD" id="cd00773">
    <property type="entry name" value="HisRS-like_core"/>
    <property type="match status" value="1"/>
</dbReference>
<dbReference type="Pfam" id="PF25416">
    <property type="entry name" value="GRHL1_C"/>
    <property type="match status" value="1"/>
</dbReference>
<dbReference type="InterPro" id="IPR002119">
    <property type="entry name" value="Histone_H2A"/>
</dbReference>
<feature type="domain" description="ACB" evidence="17">
    <location>
        <begin position="1486"/>
        <end position="1549"/>
    </location>
</feature>
<dbReference type="InterPro" id="IPR056907">
    <property type="entry name" value="UTP6_C"/>
</dbReference>
<dbReference type="InterPro" id="IPR007125">
    <property type="entry name" value="H2A/H2B/H3"/>
</dbReference>
<evidence type="ECO:0000313" key="19">
    <source>
        <dbReference type="EMBL" id="CAF2976935.1"/>
    </source>
</evidence>
<evidence type="ECO:0000256" key="8">
    <source>
        <dbReference type="ARBA" id="ARBA00022454"/>
    </source>
</evidence>
<dbReference type="SMART" id="SM00563">
    <property type="entry name" value="PlsC"/>
    <property type="match status" value="1"/>
</dbReference>
<dbReference type="PRINTS" id="PR00620">
    <property type="entry name" value="HISTONEH2A"/>
</dbReference>
<dbReference type="SUPFAM" id="SSF47769">
    <property type="entry name" value="SAM/Pointed domain"/>
    <property type="match status" value="1"/>
</dbReference>
<dbReference type="InterPro" id="IPR057520">
    <property type="entry name" value="GRHL1/CP2_C"/>
</dbReference>
<dbReference type="Gene3D" id="1.10.20.10">
    <property type="entry name" value="Histone, subunit A"/>
    <property type="match status" value="1"/>
</dbReference>
<dbReference type="Pfam" id="PF00887">
    <property type="entry name" value="ACBP"/>
    <property type="match status" value="1"/>
</dbReference>
<keyword evidence="11 14" id="KW-0238">DNA-binding</keyword>
<feature type="compositionally biased region" description="Polar residues" evidence="15">
    <location>
        <begin position="762"/>
        <end position="776"/>
    </location>
</feature>
<dbReference type="InterPro" id="IPR045864">
    <property type="entry name" value="aa-tRNA-synth_II/BPL/LPL"/>
</dbReference>
<dbReference type="SUPFAM" id="SSF69593">
    <property type="entry name" value="Glycerol-3-phosphate (1)-acyltransferase"/>
    <property type="match status" value="1"/>
</dbReference>
<dbReference type="Pfam" id="PF13393">
    <property type="entry name" value="tRNA-synt_His"/>
    <property type="match status" value="1"/>
</dbReference>
<dbReference type="GO" id="GO:0005829">
    <property type="term" value="C:cytosol"/>
    <property type="evidence" value="ECO:0007669"/>
    <property type="project" value="TreeGrafter"/>
</dbReference>
<comment type="subunit">
    <text evidence="6">The nucleosome is a histone octamer containing two molecules each of H2A, H2B, H3 and H4 assembled in one H3-H4 heterotetramer and two H2A-H2B heterodimers. The octamer wraps approximately 147 bp of DNA.</text>
</comment>
<evidence type="ECO:0000256" key="9">
    <source>
        <dbReference type="ARBA" id="ARBA00022499"/>
    </source>
</evidence>
<dbReference type="InterPro" id="IPR041715">
    <property type="entry name" value="HisRS-like_core"/>
</dbReference>
<dbReference type="GO" id="GO:0003677">
    <property type="term" value="F:DNA binding"/>
    <property type="evidence" value="ECO:0007669"/>
    <property type="project" value="UniProtKB-KW"/>
</dbReference>
<dbReference type="GO" id="GO:0006427">
    <property type="term" value="P:histidyl-tRNA aminoacylation"/>
    <property type="evidence" value="ECO:0007669"/>
    <property type="project" value="TreeGrafter"/>
</dbReference>
<dbReference type="InterPro" id="IPR013761">
    <property type="entry name" value="SAM/pointed_sf"/>
</dbReference>
<dbReference type="PANTHER" id="PTHR11476:SF7">
    <property type="entry name" value="HISTIDINE--TRNA LIGASE"/>
    <property type="match status" value="1"/>
</dbReference>
<organism evidence="19 20">
    <name type="scientific">Lepeophtheirus salmonis</name>
    <name type="common">Salmon louse</name>
    <name type="synonym">Caligus salmonis</name>
    <dbReference type="NCBI Taxonomy" id="72036"/>
    <lineage>
        <taxon>Eukaryota</taxon>
        <taxon>Metazoa</taxon>
        <taxon>Ecdysozoa</taxon>
        <taxon>Arthropoda</taxon>
        <taxon>Crustacea</taxon>
        <taxon>Multicrustacea</taxon>
        <taxon>Hexanauplia</taxon>
        <taxon>Copepoda</taxon>
        <taxon>Siphonostomatoida</taxon>
        <taxon>Caligidae</taxon>
        <taxon>Lepeophtheirus</taxon>
    </lineage>
</organism>
<keyword evidence="8" id="KW-0158">Chromosome</keyword>
<dbReference type="Pfam" id="PF04516">
    <property type="entry name" value="CP2"/>
    <property type="match status" value="1"/>
</dbReference>
<dbReference type="InterPro" id="IPR000582">
    <property type="entry name" value="Acyl-CoA-binding_protein"/>
</dbReference>
<dbReference type="CDD" id="cd07989">
    <property type="entry name" value="LPLAT_AGPAT-like"/>
    <property type="match status" value="1"/>
</dbReference>
<dbReference type="GO" id="GO:0005634">
    <property type="term" value="C:nucleus"/>
    <property type="evidence" value="ECO:0007669"/>
    <property type="project" value="UniProtKB-SubCell"/>
</dbReference>
<evidence type="ECO:0000256" key="5">
    <source>
        <dbReference type="ARBA" id="ARBA00010691"/>
    </source>
</evidence>
<dbReference type="GO" id="GO:0000786">
    <property type="term" value="C:nucleosome"/>
    <property type="evidence" value="ECO:0007669"/>
    <property type="project" value="UniProtKB-KW"/>
</dbReference>
<feature type="compositionally biased region" description="Low complexity" evidence="15">
    <location>
        <begin position="642"/>
        <end position="653"/>
    </location>
</feature>
<dbReference type="SUPFAM" id="SSF52954">
    <property type="entry name" value="Class II aaRS ABD-related"/>
    <property type="match status" value="1"/>
</dbReference>
<dbReference type="InterPro" id="IPR035984">
    <property type="entry name" value="Acyl-CoA-binding_sf"/>
</dbReference>
<evidence type="ECO:0000256" key="10">
    <source>
        <dbReference type="ARBA" id="ARBA00022553"/>
    </source>
</evidence>
<dbReference type="GO" id="GO:0016746">
    <property type="term" value="F:acyltransferase activity"/>
    <property type="evidence" value="ECO:0007669"/>
    <property type="project" value="InterPro"/>
</dbReference>
<dbReference type="GO" id="GO:0004821">
    <property type="term" value="F:histidine-tRNA ligase activity"/>
    <property type="evidence" value="ECO:0007669"/>
    <property type="project" value="TreeGrafter"/>
</dbReference>
<keyword evidence="12 14" id="KW-0539">Nucleus</keyword>
<dbReference type="GO" id="GO:0032543">
    <property type="term" value="P:mitochondrial translation"/>
    <property type="evidence" value="ECO:0007669"/>
    <property type="project" value="TreeGrafter"/>
</dbReference>
<dbReference type="GO" id="GO:0005739">
    <property type="term" value="C:mitochondrion"/>
    <property type="evidence" value="ECO:0007669"/>
    <property type="project" value="TreeGrafter"/>
</dbReference>
<comment type="function">
    <text evidence="1">Core component of nucleosome. Nucleosomes wrap and compact DNA into chromatin, limiting DNA accessibility to the cellular machineries which require DNA as a template. Histones thereby play a central role in transcription regulation, DNA repair, DNA replication and chromosomal stability. DNA accessibility is regulated via a complex set of post-translational modifications of histones, also called histone code, and nucleosome remodeling.</text>
</comment>
<dbReference type="Pfam" id="PF00125">
    <property type="entry name" value="Histone"/>
    <property type="match status" value="1"/>
</dbReference>
<evidence type="ECO:0000256" key="6">
    <source>
        <dbReference type="ARBA" id="ARBA00011538"/>
    </source>
</evidence>
<comment type="similarity">
    <text evidence="4">Belongs to the class-II aminoacyl-tRNA synthetase family.</text>
</comment>
<dbReference type="Pfam" id="PF01553">
    <property type="entry name" value="Acyltransferase"/>
    <property type="match status" value="1"/>
</dbReference>
<evidence type="ECO:0000256" key="3">
    <source>
        <dbReference type="ARBA" id="ARBA00004286"/>
    </source>
</evidence>
<keyword evidence="10" id="KW-0597">Phosphoprotein</keyword>
<dbReference type="PANTHER" id="PTHR11476">
    <property type="entry name" value="HISTIDYL-TRNA SYNTHETASE"/>
    <property type="match status" value="1"/>
</dbReference>
<evidence type="ECO:0000256" key="4">
    <source>
        <dbReference type="ARBA" id="ARBA00008226"/>
    </source>
</evidence>
<evidence type="ECO:0000256" key="1">
    <source>
        <dbReference type="ARBA" id="ARBA00002001"/>
    </source>
</evidence>
<keyword evidence="13" id="KW-0544">Nucleosome core</keyword>
<dbReference type="Gene3D" id="1.20.80.10">
    <property type="match status" value="1"/>
</dbReference>
<dbReference type="GO" id="GO:0000062">
    <property type="term" value="F:fatty-acyl-CoA binding"/>
    <property type="evidence" value="ECO:0007669"/>
    <property type="project" value="InterPro"/>
</dbReference>
<dbReference type="GO" id="GO:0046982">
    <property type="term" value="F:protein heterodimerization activity"/>
    <property type="evidence" value="ECO:0007669"/>
    <property type="project" value="InterPro"/>
</dbReference>
<evidence type="ECO:0000259" key="18">
    <source>
        <dbReference type="PROSITE" id="PS51968"/>
    </source>
</evidence>
<dbReference type="SUPFAM" id="SSF47113">
    <property type="entry name" value="Histone-fold"/>
    <property type="match status" value="1"/>
</dbReference>
<name>A0A7R8CZL4_LEPSM</name>
<dbReference type="Gene3D" id="3.30.930.10">
    <property type="entry name" value="Bira Bifunctional Protein, Domain 2"/>
    <property type="match status" value="1"/>
</dbReference>
<dbReference type="InterPro" id="IPR032454">
    <property type="entry name" value="Histone_H2A_C"/>
</dbReference>
<evidence type="ECO:0000256" key="14">
    <source>
        <dbReference type="PROSITE-ProRule" id="PRU01313"/>
    </source>
</evidence>
<comment type="similarity">
    <text evidence="5">Belongs to the histone H2A family.</text>
</comment>
<dbReference type="Pfam" id="PF24892">
    <property type="entry name" value="UTP6_C"/>
    <property type="match status" value="1"/>
</dbReference>
<dbReference type="SUPFAM" id="SSF47027">
    <property type="entry name" value="Acyl-CoA binding protein"/>
    <property type="match status" value="1"/>
</dbReference>
<evidence type="ECO:0000256" key="7">
    <source>
        <dbReference type="ARBA" id="ARBA00017642"/>
    </source>
</evidence>
<evidence type="ECO:0000256" key="11">
    <source>
        <dbReference type="ARBA" id="ARBA00023125"/>
    </source>
</evidence>
<dbReference type="FunFam" id="1.10.20.10:FF:000173">
    <property type="entry name" value="Histone H2A"/>
    <property type="match status" value="1"/>
</dbReference>
<dbReference type="PROSITE" id="PS51228">
    <property type="entry name" value="ACB_2"/>
    <property type="match status" value="1"/>
</dbReference>
<dbReference type="InterPro" id="IPR007604">
    <property type="entry name" value="CP2"/>
</dbReference>
<feature type="domain" description="Grh/CP2 DB" evidence="18">
    <location>
        <begin position="805"/>
        <end position="1037"/>
    </location>
</feature>
<dbReference type="Pfam" id="PF18016">
    <property type="entry name" value="SAM_3"/>
    <property type="match status" value="1"/>
</dbReference>
<keyword evidence="19" id="KW-0436">Ligase</keyword>
<evidence type="ECO:0000256" key="2">
    <source>
        <dbReference type="ARBA" id="ARBA00004123"/>
    </source>
</evidence>
<sequence length="2025" mass="229469">MAIEAIHETDFVASLLNVVSTMEDPSCFQKIRDQIVEILKQDFQQHYLTWDTLGREALYNGQPLSVVCKHYEDGLNTIKEEDELKELMESYIETLESIPSLLDGKDLLSSIGIKLLNVFEIAHKKKILKENFYSEWISLLNPKENVSQISTIISEARTQYPTSISLLRESLALSLRTDDDLLSSTIGDIIQRYFDGIEKVDRREVPLELLEFMFVNISSRDGSYLHDFYIRSRSGSPSWDKSNKYDPPFDMDFHLKALEFENLCKKLNKTRIRSIYEAASDQFGKDNIDIWLQLIDFETKKVYYAAIADNVFQLSHNKRIFMESYTPQQRDVEESTHDSRQELETFMTPWSLVKASITGKKYKVLLMRLLEQKGNYTERMGAGAPVYLAAVMEYLAAEVLELAGNAARDNKKTRIIPRHLQLAIRNDEELNKLLVGVTIAQGGVLPNIQAVMENYIGSSDEYSMSRRVEQLSCHDEVAKSFNHLSSWNRLKALDDIVVLYMCVVIRFKISRKWKPIKCLRDKKLKKTHLTQIKDSPDERNESPISVVDNEKSNTLISATDSDLFSFMSAMHLNGSNNSALTSSPSTHSSRKRKFLEQSSGKSSWLRGNYSSQEFHPYNLLYSSFVPNHDEGGGGAIRLSRKSTPNHNSSSSNTNNQAILSAIVDENLAANFDDSLSGLGVDINAVTSGSYGVSEALLALPNLSISSSQVATEEEDIFKDNYNDSSSKNNPDEENNELLTFGTFGGSHPNLSMSASSSVKLHSDNCQVSRRSSNPIPSVNDPEVSKNNSSSKDVEKLNYAQVHENDVNKFEYMLMAASSIATKLSEPSITYLNQGNSYELRLRKLGDLSQYRKRILLTKIRICFHERRLQYSEAEQIAEWSSTHPGERILDLDIANSYGIFEHSQDSNQLNVLTFKWDPTRDTAISIKVNCISTEFTPKKHGGEKGVPFRLQVEAYDSEENGGARLHAAGCILQIFKLKGADRKHKQDREKIGKKKTSIEQEQYAKPCKTTVLTDLAIDDIYVSQNSNSFSRSETPAAMSDSCNSEPKQSSKKDVSCKDEFILSNTYNNDVYVHHNTDSPDVIPSKKVDATLISGCSITVNSTMEETTSWIVRNRFNDHLSTFCNYDGRDLLRLNRDEVISLMGLAEGLRLYNSVHAVTIAPRSTFYVAQKDSTEFHALFLEGYSVSEFIRRFASALGVHSDIFFSVHLVGPLGILVKVTDNVVRYMRPETIFYFSLRSSSNKTDTCDIILEEVSALLQLQHSSFNNEDQTPEVIEPAPSFTRTNIHHRKILTKALEERPNGTPLITVANHHSCMDEPLLWGILDIKHVTNQSLMRWALAAHDICFTNKLHSSFFAYGKSIPVIRGNGVYQKGMDFCVDQLKKGSWVHLYPEGKVNMNPTTDLRLKWGLGRLISEVGFLEPIIIPIYHLGMDKVLPSFKPYIPRPWQSVTIVVGTPIQTKELLYRIRSSNLSDEEARKILTDLAMSLDERFQAAADEASVGDINVARPGMMDLKGKAKWDSWSTKKGMSTDEAKEKYIALSKELIAKHGGLLQRLSDFYKEITMSSEERETILSGLKDQCSLVQKLREEKASKGKINEEIEKIKNLKISFDSQLKAIGVSDGSEDSTGKLILKTAKGTRDFQPAQMAVREKVLSKVIQVFKRHGAETIDTPNKDVLTGKYGEDSKLIYDLKDQAMNKIMNIKRYQISKVYRRDNPSMARGRFREFYQCDLDIAGQYDPMVPDVECIKIMCEILEDLNIGNFVIKVNHRLILDGIFEVCGVDPSMFRTICSSVDKLDKSPWEEVKKEMVEEKRLDEASADKIGEFVRMSGKMELIDKLKETNLSQSKLAMEGLEHMKLLLKYAEIYGCLNRTSFDLSLARGLDYYTGIIYEAVLIDQNTDEKGELIQVGSVAGGGRYDKLVGMFDPRKRDVPCVGMSIGIERLFSIMEANMLKEKTKIRTIETEVFVTSAQKNLLEERMKLCQELWKWESELQNGTVKLRRISNREETEVPRSELTDIIKKHLSELM</sequence>
<dbReference type="InterPro" id="IPR014352">
    <property type="entry name" value="FERM/acyl-CoA-bd_prot_sf"/>
</dbReference>
<dbReference type="GO" id="GO:0003723">
    <property type="term" value="F:RNA binding"/>
    <property type="evidence" value="ECO:0007669"/>
    <property type="project" value="TreeGrafter"/>
</dbReference>
<dbReference type="InterPro" id="IPR002123">
    <property type="entry name" value="Plipid/glycerol_acylTrfase"/>
</dbReference>
<evidence type="ECO:0000256" key="12">
    <source>
        <dbReference type="ARBA" id="ARBA00023242"/>
    </source>
</evidence>